<dbReference type="PANTHER" id="PTHR31829:SF0">
    <property type="entry name" value="PYRIDOXAL 5'-PHOSPHATE SYNTHASE SUBUNIT SNZ1-RELATED"/>
    <property type="match status" value="1"/>
</dbReference>
<evidence type="ECO:0000256" key="1">
    <source>
        <dbReference type="ARBA" id="ARBA00004737"/>
    </source>
</evidence>
<dbReference type="FunFam" id="3.20.20.70:FF:000001">
    <property type="entry name" value="Pyridoxine biosynthesis protein PDX1"/>
    <property type="match status" value="1"/>
</dbReference>
<sequence>MISLVGPQNPLLAQKLSDNLDSQTGTILLKRGFAHMLKHGVIMDVTGVNQAQIAEEAGAVAVMVLDKLPVEVRQSGGVARTAGMKIIKDVVNSVSIPVMAKCRIGHISEATILEDSGVDMIDESEVLTPADESSHIWKWDFTTPFVDGAKDLGQALRRIEEGASMMRTKGEPGTGNVVEAVRHMRAINQDIAKISYFYQQQDKQELFRISKELNTSYELVAETGRLGRLPVVNFAAGGITTPADAALMMKLGCDGVFVGSGIYKSSDPLERASAIVLATTFHDKVEVVAEAQEMIDEKKSMIGLGDNLDFKMQDRGI</sequence>
<dbReference type="InterPro" id="IPR013785">
    <property type="entry name" value="Aldolase_TIM"/>
</dbReference>
<dbReference type="InterPro" id="IPR011060">
    <property type="entry name" value="RibuloseP-bd_barrel"/>
</dbReference>
<dbReference type="NCBIfam" id="NF003215">
    <property type="entry name" value="PRK04180.1"/>
    <property type="match status" value="1"/>
</dbReference>
<gene>
    <name evidence="10" type="primary">pdx1</name>
    <name evidence="10" type="synonym">pdxS</name>
</gene>
<evidence type="ECO:0000256" key="3">
    <source>
        <dbReference type="ARBA" id="ARBA00012084"/>
    </source>
</evidence>
<proteinExistence type="inferred from homology"/>
<comment type="pathway">
    <text evidence="1">Cofactor biosynthesis; pyridoxal 5'-phosphate biosynthesis.</text>
</comment>
<dbReference type="PANTHER" id="PTHR31829">
    <property type="entry name" value="PYRIDOXAL 5'-PHOSPHATE SYNTHASE SUBUNIT SNZ1-RELATED"/>
    <property type="match status" value="1"/>
</dbReference>
<dbReference type="PROSITE" id="PS01235">
    <property type="entry name" value="PDXS_SNZ_1"/>
    <property type="match status" value="1"/>
</dbReference>
<dbReference type="EMBL" id="KF900898">
    <property type="protein sequence ID" value="AIF10700.1"/>
    <property type="molecule type" value="Genomic_DNA"/>
</dbReference>
<name>A0A075H6C1_9ARCH</name>
<dbReference type="GO" id="GO:0006520">
    <property type="term" value="P:amino acid metabolic process"/>
    <property type="evidence" value="ECO:0007669"/>
    <property type="project" value="TreeGrafter"/>
</dbReference>
<dbReference type="AlphaFoldDB" id="A0A075H6C1"/>
<dbReference type="GO" id="GO:0042823">
    <property type="term" value="P:pyridoxal phosphate biosynthetic process"/>
    <property type="evidence" value="ECO:0007669"/>
    <property type="project" value="InterPro"/>
</dbReference>
<dbReference type="EC" id="4.3.3.6" evidence="3"/>
<dbReference type="PIRSF" id="PIRSF029271">
    <property type="entry name" value="Pdx1"/>
    <property type="match status" value="1"/>
</dbReference>
<evidence type="ECO:0000256" key="5">
    <source>
        <dbReference type="ARBA" id="ARBA00023239"/>
    </source>
</evidence>
<evidence type="ECO:0000313" key="10">
    <source>
        <dbReference type="EMBL" id="AIF10700.1"/>
    </source>
</evidence>
<evidence type="ECO:0000256" key="7">
    <source>
        <dbReference type="ARBA" id="ARBA00047992"/>
    </source>
</evidence>
<evidence type="ECO:0000259" key="9">
    <source>
        <dbReference type="Pfam" id="PF01680"/>
    </source>
</evidence>
<evidence type="ECO:0000256" key="4">
    <source>
        <dbReference type="ARBA" id="ARBA00022898"/>
    </source>
</evidence>
<dbReference type="InterPro" id="IPR001852">
    <property type="entry name" value="PdxS/SNZ"/>
</dbReference>
<dbReference type="Pfam" id="PF01680">
    <property type="entry name" value="SOR_SNZ"/>
    <property type="match status" value="1"/>
</dbReference>
<dbReference type="Gene3D" id="3.20.20.70">
    <property type="entry name" value="Aldolase class I"/>
    <property type="match status" value="1"/>
</dbReference>
<keyword evidence="4" id="KW-0663">Pyridoxal phosphate</keyword>
<accession>A0A075H6C1</accession>
<evidence type="ECO:0000256" key="8">
    <source>
        <dbReference type="PROSITE-ProRule" id="PRU00481"/>
    </source>
</evidence>
<reference evidence="10" key="1">
    <citation type="journal article" date="2014" name="Genome Biol. Evol.">
        <title>Pangenome evidence for extensive interdomain horizontal transfer affecting lineage core and shell genes in uncultured planktonic thaumarchaeota and euryarchaeota.</title>
        <authorList>
            <person name="Deschamps P."/>
            <person name="Zivanovic Y."/>
            <person name="Moreira D."/>
            <person name="Rodriguez-Valera F."/>
            <person name="Lopez-Garcia P."/>
        </authorList>
    </citation>
    <scope>NUCLEOTIDE SEQUENCE</scope>
</reference>
<dbReference type="PROSITE" id="PS51129">
    <property type="entry name" value="PDXS_SNZ_2"/>
    <property type="match status" value="1"/>
</dbReference>
<protein>
    <recommendedName>
        <fullName evidence="3">pyridoxal 5'-phosphate synthase (glutamine hydrolyzing)</fullName>
        <ecNumber evidence="3">4.3.3.6</ecNumber>
    </recommendedName>
</protein>
<dbReference type="GO" id="GO:0008615">
    <property type="term" value="P:pyridoxine biosynthetic process"/>
    <property type="evidence" value="ECO:0007669"/>
    <property type="project" value="TreeGrafter"/>
</dbReference>
<comment type="similarity">
    <text evidence="2 8">Belongs to the PdxS/SNZ family.</text>
</comment>
<comment type="catalytic activity">
    <reaction evidence="7">
        <text>aldehydo-D-ribose 5-phosphate + D-glyceraldehyde 3-phosphate + L-glutamine = pyridoxal 5'-phosphate + L-glutamate + phosphate + 3 H2O + H(+)</text>
        <dbReference type="Rhea" id="RHEA:31507"/>
        <dbReference type="ChEBI" id="CHEBI:15377"/>
        <dbReference type="ChEBI" id="CHEBI:15378"/>
        <dbReference type="ChEBI" id="CHEBI:29985"/>
        <dbReference type="ChEBI" id="CHEBI:43474"/>
        <dbReference type="ChEBI" id="CHEBI:58273"/>
        <dbReference type="ChEBI" id="CHEBI:58359"/>
        <dbReference type="ChEBI" id="CHEBI:59776"/>
        <dbReference type="ChEBI" id="CHEBI:597326"/>
        <dbReference type="EC" id="4.3.3.6"/>
    </reaction>
</comment>
<evidence type="ECO:0000256" key="6">
    <source>
        <dbReference type="ARBA" id="ARBA00023270"/>
    </source>
</evidence>
<keyword evidence="6" id="KW-0704">Schiff base</keyword>
<evidence type="ECO:0000256" key="2">
    <source>
        <dbReference type="ARBA" id="ARBA00007281"/>
    </source>
</evidence>
<organism evidence="10">
    <name type="scientific">uncultured marine thaumarchaeote KM3_46_H07</name>
    <dbReference type="NCBI Taxonomy" id="1456163"/>
    <lineage>
        <taxon>Archaea</taxon>
        <taxon>Nitrososphaerota</taxon>
        <taxon>environmental samples</taxon>
    </lineage>
</organism>
<dbReference type="GO" id="GO:0036381">
    <property type="term" value="F:pyridoxal 5'-phosphate synthase (glutamine hydrolysing) activity"/>
    <property type="evidence" value="ECO:0007669"/>
    <property type="project" value="UniProtKB-EC"/>
</dbReference>
<dbReference type="SUPFAM" id="SSF51366">
    <property type="entry name" value="Ribulose-phoshate binding barrel"/>
    <property type="match status" value="1"/>
</dbReference>
<dbReference type="InterPro" id="IPR033755">
    <property type="entry name" value="PdxS/SNZ_N"/>
</dbReference>
<feature type="domain" description="PdxS/SNZ N-terminal" evidence="9">
    <location>
        <begin position="28"/>
        <end position="236"/>
    </location>
</feature>
<keyword evidence="5" id="KW-0456">Lyase</keyword>